<dbReference type="InterPro" id="IPR016071">
    <property type="entry name" value="Staphylococal_nuclease_OB-fold"/>
</dbReference>
<feature type="domain" description="TNase-like" evidence="1">
    <location>
        <begin position="1"/>
        <end position="37"/>
    </location>
</feature>
<dbReference type="Pfam" id="PF00565">
    <property type="entry name" value="SNase"/>
    <property type="match status" value="1"/>
</dbReference>
<reference evidence="2" key="1">
    <citation type="submission" date="2018-05" db="EMBL/GenBank/DDBJ databases">
        <authorList>
            <person name="Lanie J.A."/>
            <person name="Ng W.-L."/>
            <person name="Kazmierczak K.M."/>
            <person name="Andrzejewski T.M."/>
            <person name="Davidsen T.M."/>
            <person name="Wayne K.J."/>
            <person name="Tettelin H."/>
            <person name="Glass J.I."/>
            <person name="Rusch D."/>
            <person name="Podicherti R."/>
            <person name="Tsui H.-C.T."/>
            <person name="Winkler M.E."/>
        </authorList>
    </citation>
    <scope>NUCLEOTIDE SEQUENCE</scope>
</reference>
<organism evidence="2">
    <name type="scientific">marine metagenome</name>
    <dbReference type="NCBI Taxonomy" id="408172"/>
    <lineage>
        <taxon>unclassified sequences</taxon>
        <taxon>metagenomes</taxon>
        <taxon>ecological metagenomes</taxon>
    </lineage>
</organism>
<evidence type="ECO:0000313" key="2">
    <source>
        <dbReference type="EMBL" id="SVB39839.1"/>
    </source>
</evidence>
<sequence length="50" mass="6032">MNEFMVKNGWAIAYRFYSKDYTESEDKAKKDKAGIWQGSFQEPYLFRKNN</sequence>
<accession>A0A382DNQ5</accession>
<dbReference type="Gene3D" id="2.40.50.90">
    <property type="match status" value="1"/>
</dbReference>
<dbReference type="SUPFAM" id="SSF50199">
    <property type="entry name" value="Staphylococcal nuclease"/>
    <property type="match status" value="1"/>
</dbReference>
<dbReference type="InterPro" id="IPR035437">
    <property type="entry name" value="SNase_OB-fold_sf"/>
</dbReference>
<gene>
    <name evidence="2" type="ORF">METZ01_LOCUS192693</name>
</gene>
<name>A0A382DNQ5_9ZZZZ</name>
<evidence type="ECO:0000259" key="1">
    <source>
        <dbReference type="Pfam" id="PF00565"/>
    </source>
</evidence>
<dbReference type="EMBL" id="UINC01040242">
    <property type="protein sequence ID" value="SVB39839.1"/>
    <property type="molecule type" value="Genomic_DNA"/>
</dbReference>
<proteinExistence type="predicted"/>
<protein>
    <recommendedName>
        <fullName evidence="1">TNase-like domain-containing protein</fullName>
    </recommendedName>
</protein>
<dbReference type="AlphaFoldDB" id="A0A382DNQ5"/>